<dbReference type="PANTHER" id="PTHR22538:SF1">
    <property type="entry name" value="VWFD DOMAIN-CONTAINING PROTEIN"/>
    <property type="match status" value="1"/>
</dbReference>
<organism evidence="3 5">
    <name type="scientific">Phytophthora rubi</name>
    <dbReference type="NCBI Taxonomy" id="129364"/>
    <lineage>
        <taxon>Eukaryota</taxon>
        <taxon>Sar</taxon>
        <taxon>Stramenopiles</taxon>
        <taxon>Oomycota</taxon>
        <taxon>Peronosporomycetes</taxon>
        <taxon>Peronosporales</taxon>
        <taxon>Peronosporaceae</taxon>
        <taxon>Phytophthora</taxon>
    </lineage>
</organism>
<evidence type="ECO:0000256" key="1">
    <source>
        <dbReference type="SAM" id="SignalP"/>
    </source>
</evidence>
<dbReference type="SUPFAM" id="SSF141678">
    <property type="entry name" value="MAL13P1.257-like"/>
    <property type="match status" value="1"/>
</dbReference>
<dbReference type="Proteomes" id="UP000434957">
    <property type="component" value="Unassembled WGS sequence"/>
</dbReference>
<feature type="chain" id="PRO_5036381149" description="GPI inositol-deacylase" evidence="1">
    <location>
        <begin position="26"/>
        <end position="534"/>
    </location>
</feature>
<evidence type="ECO:0008006" key="6">
    <source>
        <dbReference type="Google" id="ProtNLM"/>
    </source>
</evidence>
<keyword evidence="1" id="KW-0732">Signal</keyword>
<protein>
    <recommendedName>
        <fullName evidence="6">GPI inositol-deacylase</fullName>
    </recommendedName>
</protein>
<proteinExistence type="predicted"/>
<dbReference type="Proteomes" id="UP000429607">
    <property type="component" value="Unassembled WGS sequence"/>
</dbReference>
<name>A0A6A4C2B6_9STRA</name>
<dbReference type="PANTHER" id="PTHR22538">
    <property type="entry name" value="CILIA- AND FLAGELLA-ASSOCIATED PROTEIN 74"/>
    <property type="match status" value="1"/>
</dbReference>
<accession>A0A6A4C2B6</accession>
<sequence length="534" mass="58223">MSRISPLAWELVVLFLAAFLTGAITSNANPLLPRHNWPSLRFHFTLKRSSMSIYGQSNVSMIASPVVSANGSRVFYNAFATFSEDSKVSNYTLVDGVTYVSTGATGSSTTSPQVKCAGAEFDEILPVNTIIAAINEATPIASSGDSAIHCSSGSMFKVSIGDFDFVLCALGSSGFSIQGSDLDIEVEYLEKYVDMTSLLVKSGKLPDCTAKAQVSVVTSVGKSLLTGEPIAPTNSRNLKAEFDFSFFHKSKCSCRSTPRPCIFMHGLRVPEEIARNEETFSRYWGTYLPDQAPCCSSMKFAHLNTMNYSWTDETRQQLVCDRVLAVSRTSTDFVVADTIVVTHSMGGLLLAGAIANGLCSLASNSTWVSMAAPMAGSMGSDYNQASCAGKSNFIVNTLVRMHNECPVGRAVRSLAYENGEYSSKGLKAAYRAAQQAYRTNVSAAMCSENYAGLISTYQAYFWVLGHMIPHKSSDNDGMVEFQSCAAGMSRKRFGNSYLNRFYVTRLNHYDMTFRSGDALFSKAKMPMKWFECLL</sequence>
<dbReference type="SUPFAM" id="SSF53474">
    <property type="entry name" value="alpha/beta-Hydrolases"/>
    <property type="match status" value="1"/>
</dbReference>
<dbReference type="InterPro" id="IPR029058">
    <property type="entry name" value="AB_hydrolase_fold"/>
</dbReference>
<evidence type="ECO:0000313" key="5">
    <source>
        <dbReference type="Proteomes" id="UP000434957"/>
    </source>
</evidence>
<dbReference type="EMBL" id="QXFT01003608">
    <property type="protein sequence ID" value="KAE9284185.1"/>
    <property type="molecule type" value="Genomic_DNA"/>
</dbReference>
<gene>
    <name evidence="2" type="ORF">PR001_g25639</name>
    <name evidence="3" type="ORF">PR003_g26916</name>
</gene>
<evidence type="ECO:0000313" key="2">
    <source>
        <dbReference type="EMBL" id="KAE8975658.1"/>
    </source>
</evidence>
<comment type="caution">
    <text evidence="3">The sequence shown here is derived from an EMBL/GenBank/DDBJ whole genome shotgun (WGS) entry which is preliminary data.</text>
</comment>
<keyword evidence="5" id="KW-1185">Reference proteome</keyword>
<dbReference type="Gene3D" id="3.40.50.1820">
    <property type="entry name" value="alpha/beta hydrolase"/>
    <property type="match status" value="1"/>
</dbReference>
<dbReference type="EMBL" id="QXFV01003565">
    <property type="protein sequence ID" value="KAE8975658.1"/>
    <property type="molecule type" value="Genomic_DNA"/>
</dbReference>
<reference evidence="3 5" key="1">
    <citation type="submission" date="2018-08" db="EMBL/GenBank/DDBJ databases">
        <title>Genomic investigation of the strawberry pathogen Phytophthora fragariae indicates pathogenicity is determined by transcriptional variation in three key races.</title>
        <authorList>
            <person name="Adams T.M."/>
            <person name="Armitage A.D."/>
            <person name="Sobczyk M.K."/>
            <person name="Bates H.J."/>
            <person name="Dunwell J.M."/>
            <person name="Nellist C.F."/>
            <person name="Harrison R.J."/>
        </authorList>
    </citation>
    <scope>NUCLEOTIDE SEQUENCE [LARGE SCALE GENOMIC DNA]</scope>
    <source>
        <strain evidence="2 4">SCRP249</strain>
        <strain evidence="3 5">SCRP333</strain>
    </source>
</reference>
<evidence type="ECO:0000313" key="4">
    <source>
        <dbReference type="Proteomes" id="UP000429607"/>
    </source>
</evidence>
<evidence type="ECO:0000313" key="3">
    <source>
        <dbReference type="EMBL" id="KAE9284185.1"/>
    </source>
</evidence>
<feature type="signal peptide" evidence="1">
    <location>
        <begin position="1"/>
        <end position="25"/>
    </location>
</feature>
<dbReference type="AlphaFoldDB" id="A0A6A4C2B6"/>